<comment type="function">
    <text evidence="2">Purine nucleoside enzyme that catalyzes the phosphorolysis of adenosine and inosine nucleosides, yielding D-ribose 1-phosphate and the respective free bases, adenine and hypoxanthine. Also catalyzes the phosphorolysis of S-methyl-5'-thioadenosine into adenine and S-methyl-5-thio-alpha-D-ribose 1-phosphate. Also has adenosine deaminase activity.</text>
</comment>
<keyword evidence="4" id="KW-0808">Transferase</keyword>
<accession>A0A842JGS6</accession>
<evidence type="ECO:0000256" key="7">
    <source>
        <dbReference type="ARBA" id="ARBA00022833"/>
    </source>
</evidence>
<name>A0A842JGS6_9ACTN</name>
<comment type="catalytic activity">
    <reaction evidence="9">
        <text>adenosine + phosphate = alpha-D-ribose 1-phosphate + adenine</text>
        <dbReference type="Rhea" id="RHEA:27642"/>
        <dbReference type="ChEBI" id="CHEBI:16335"/>
        <dbReference type="ChEBI" id="CHEBI:16708"/>
        <dbReference type="ChEBI" id="CHEBI:43474"/>
        <dbReference type="ChEBI" id="CHEBI:57720"/>
        <dbReference type="EC" id="2.4.2.1"/>
    </reaction>
    <physiologicalReaction direction="left-to-right" evidence="9">
        <dbReference type="Rhea" id="RHEA:27643"/>
    </physiologicalReaction>
</comment>
<dbReference type="PANTHER" id="PTHR30616:SF2">
    <property type="entry name" value="PURINE NUCLEOSIDE PHOSPHORYLASE LACC1"/>
    <property type="match status" value="1"/>
</dbReference>
<dbReference type="PANTHER" id="PTHR30616">
    <property type="entry name" value="UNCHARACTERIZED PROTEIN YFIH"/>
    <property type="match status" value="1"/>
</dbReference>
<keyword evidence="6" id="KW-0378">Hydrolase</keyword>
<dbReference type="GO" id="GO:0017061">
    <property type="term" value="F:S-methyl-5-thioadenosine phosphorylase activity"/>
    <property type="evidence" value="ECO:0007669"/>
    <property type="project" value="UniProtKB-EC"/>
</dbReference>
<evidence type="ECO:0000256" key="8">
    <source>
        <dbReference type="ARBA" id="ARBA00047989"/>
    </source>
</evidence>
<evidence type="ECO:0000256" key="1">
    <source>
        <dbReference type="ARBA" id="ARBA00000553"/>
    </source>
</evidence>
<comment type="catalytic activity">
    <reaction evidence="1">
        <text>inosine + phosphate = alpha-D-ribose 1-phosphate + hypoxanthine</text>
        <dbReference type="Rhea" id="RHEA:27646"/>
        <dbReference type="ChEBI" id="CHEBI:17368"/>
        <dbReference type="ChEBI" id="CHEBI:17596"/>
        <dbReference type="ChEBI" id="CHEBI:43474"/>
        <dbReference type="ChEBI" id="CHEBI:57720"/>
        <dbReference type="EC" id="2.4.2.1"/>
    </reaction>
    <physiologicalReaction direction="left-to-right" evidence="1">
        <dbReference type="Rhea" id="RHEA:27647"/>
    </physiologicalReaction>
</comment>
<dbReference type="Proteomes" id="UP000587396">
    <property type="component" value="Unassembled WGS sequence"/>
</dbReference>
<sequence>MASAVELPEPHLDARLFGARRISALTDEALFERTGVRVAFTGRAGGESMGPFAELNLGAHVGDDPAIVAYNRELLLEALGAADAALVTANQVHGDDIVEVGSADARTLEKARARALRGADGILVDAPRVAALLCFADCVPVVIVSPTGRFAVAHAGWRGAVAGIAGKTARLVAARDAEALGCTAAEAAAACNAYLGPHIHAECFETDEDVRTWFSARFGDDVAPDERHVDLSRAVSRDLVLAGLDPARVVDAGVCTVCQSDEYFSYRASGGTCGRHGAIAVLQKG</sequence>
<keyword evidence="12" id="KW-1185">Reference proteome</keyword>
<comment type="caution">
    <text evidence="11">The sequence shown here is derived from an EMBL/GenBank/DDBJ whole genome shotgun (WGS) entry which is preliminary data.</text>
</comment>
<evidence type="ECO:0000256" key="3">
    <source>
        <dbReference type="ARBA" id="ARBA00007353"/>
    </source>
</evidence>
<dbReference type="CDD" id="cd16833">
    <property type="entry name" value="YfiH"/>
    <property type="match status" value="1"/>
</dbReference>
<dbReference type="InterPro" id="IPR011324">
    <property type="entry name" value="Cytotoxic_necrot_fac-like_cat"/>
</dbReference>
<dbReference type="SUPFAM" id="SSF64438">
    <property type="entry name" value="CNF1/YfiH-like putative cysteine hydrolases"/>
    <property type="match status" value="1"/>
</dbReference>
<evidence type="ECO:0000313" key="12">
    <source>
        <dbReference type="Proteomes" id="UP000587396"/>
    </source>
</evidence>
<proteinExistence type="inferred from homology"/>
<evidence type="ECO:0000256" key="6">
    <source>
        <dbReference type="ARBA" id="ARBA00022801"/>
    </source>
</evidence>
<comment type="catalytic activity">
    <reaction evidence="10">
        <text>S-methyl-5'-thioadenosine + phosphate = 5-(methylsulfanyl)-alpha-D-ribose 1-phosphate + adenine</text>
        <dbReference type="Rhea" id="RHEA:11852"/>
        <dbReference type="ChEBI" id="CHEBI:16708"/>
        <dbReference type="ChEBI" id="CHEBI:17509"/>
        <dbReference type="ChEBI" id="CHEBI:43474"/>
        <dbReference type="ChEBI" id="CHEBI:58533"/>
        <dbReference type="EC" id="2.4.2.28"/>
    </reaction>
    <physiologicalReaction direction="left-to-right" evidence="10">
        <dbReference type="Rhea" id="RHEA:11853"/>
    </physiologicalReaction>
</comment>
<protein>
    <submittedName>
        <fullName evidence="11">Laccase domain-containing protein</fullName>
    </submittedName>
</protein>
<evidence type="ECO:0000256" key="4">
    <source>
        <dbReference type="ARBA" id="ARBA00022679"/>
    </source>
</evidence>
<evidence type="ECO:0000313" key="11">
    <source>
        <dbReference type="EMBL" id="MBC2890624.1"/>
    </source>
</evidence>
<dbReference type="Gene3D" id="3.60.140.10">
    <property type="entry name" value="CNF1/YfiH-like putative cysteine hydrolases"/>
    <property type="match status" value="1"/>
</dbReference>
<organism evidence="11 12">
    <name type="scientific">Gordonibacter massiliensis</name>
    <name type="common">ex Traore et al. 2017</name>
    <dbReference type="NCBI Taxonomy" id="1841863"/>
    <lineage>
        <taxon>Bacteria</taxon>
        <taxon>Bacillati</taxon>
        <taxon>Actinomycetota</taxon>
        <taxon>Coriobacteriia</taxon>
        <taxon>Eggerthellales</taxon>
        <taxon>Eggerthellaceae</taxon>
        <taxon>Gordonibacter</taxon>
    </lineage>
</organism>
<evidence type="ECO:0000256" key="2">
    <source>
        <dbReference type="ARBA" id="ARBA00003215"/>
    </source>
</evidence>
<dbReference type="InterPro" id="IPR038371">
    <property type="entry name" value="Cu_polyphenol_OxRdtase_sf"/>
</dbReference>
<dbReference type="GO" id="GO:0005507">
    <property type="term" value="F:copper ion binding"/>
    <property type="evidence" value="ECO:0007669"/>
    <property type="project" value="TreeGrafter"/>
</dbReference>
<keyword evidence="5" id="KW-0479">Metal-binding</keyword>
<evidence type="ECO:0000256" key="10">
    <source>
        <dbReference type="ARBA" id="ARBA00049893"/>
    </source>
</evidence>
<dbReference type="RefSeq" id="WP_185906290.1">
    <property type="nucleotide sequence ID" value="NZ_JACMSE010000016.1"/>
</dbReference>
<comment type="similarity">
    <text evidence="3">Belongs to the purine nucleoside phosphorylase YfiH/LACC1 family.</text>
</comment>
<evidence type="ECO:0000256" key="5">
    <source>
        <dbReference type="ARBA" id="ARBA00022723"/>
    </source>
</evidence>
<comment type="catalytic activity">
    <reaction evidence="8">
        <text>adenosine + H2O + H(+) = inosine + NH4(+)</text>
        <dbReference type="Rhea" id="RHEA:24408"/>
        <dbReference type="ChEBI" id="CHEBI:15377"/>
        <dbReference type="ChEBI" id="CHEBI:15378"/>
        <dbReference type="ChEBI" id="CHEBI:16335"/>
        <dbReference type="ChEBI" id="CHEBI:17596"/>
        <dbReference type="ChEBI" id="CHEBI:28938"/>
        <dbReference type="EC" id="3.5.4.4"/>
    </reaction>
    <physiologicalReaction direction="left-to-right" evidence="8">
        <dbReference type="Rhea" id="RHEA:24409"/>
    </physiologicalReaction>
</comment>
<gene>
    <name evidence="11" type="ORF">H7313_14930</name>
</gene>
<dbReference type="EMBL" id="JACMSE010000016">
    <property type="protein sequence ID" value="MBC2890624.1"/>
    <property type="molecule type" value="Genomic_DNA"/>
</dbReference>
<dbReference type="AlphaFoldDB" id="A0A842JGS6"/>
<dbReference type="Pfam" id="PF02578">
    <property type="entry name" value="Cu-oxidase_4"/>
    <property type="match status" value="1"/>
</dbReference>
<evidence type="ECO:0000256" key="9">
    <source>
        <dbReference type="ARBA" id="ARBA00048968"/>
    </source>
</evidence>
<keyword evidence="7" id="KW-0862">Zinc</keyword>
<dbReference type="InterPro" id="IPR003730">
    <property type="entry name" value="Cu_polyphenol_OxRdtase"/>
</dbReference>
<reference evidence="11 12" key="1">
    <citation type="submission" date="2020-08" db="EMBL/GenBank/DDBJ databases">
        <authorList>
            <person name="Liu C."/>
            <person name="Sun Q."/>
        </authorList>
    </citation>
    <scope>NUCLEOTIDE SEQUENCE [LARGE SCALE GENOMIC DNA]</scope>
    <source>
        <strain evidence="11 12">N22</strain>
    </source>
</reference>
<dbReference type="GO" id="GO:0016787">
    <property type="term" value="F:hydrolase activity"/>
    <property type="evidence" value="ECO:0007669"/>
    <property type="project" value="UniProtKB-KW"/>
</dbReference>